<evidence type="ECO:0000313" key="2">
    <source>
        <dbReference type="EMBL" id="KAG0717937.1"/>
    </source>
</evidence>
<dbReference type="Proteomes" id="UP000770661">
    <property type="component" value="Unassembled WGS sequence"/>
</dbReference>
<keyword evidence="3" id="KW-1185">Reference proteome</keyword>
<gene>
    <name evidence="2" type="ORF">GWK47_007905</name>
</gene>
<accession>A0A8J4Y0N5</accession>
<comment type="caution">
    <text evidence="2">The sequence shown here is derived from an EMBL/GenBank/DDBJ whole genome shotgun (WGS) entry which is preliminary data.</text>
</comment>
<organism evidence="2 3">
    <name type="scientific">Chionoecetes opilio</name>
    <name type="common">Atlantic snow crab</name>
    <name type="synonym">Cancer opilio</name>
    <dbReference type="NCBI Taxonomy" id="41210"/>
    <lineage>
        <taxon>Eukaryota</taxon>
        <taxon>Metazoa</taxon>
        <taxon>Ecdysozoa</taxon>
        <taxon>Arthropoda</taxon>
        <taxon>Crustacea</taxon>
        <taxon>Multicrustacea</taxon>
        <taxon>Malacostraca</taxon>
        <taxon>Eumalacostraca</taxon>
        <taxon>Eucarida</taxon>
        <taxon>Decapoda</taxon>
        <taxon>Pleocyemata</taxon>
        <taxon>Brachyura</taxon>
        <taxon>Eubrachyura</taxon>
        <taxon>Majoidea</taxon>
        <taxon>Majidae</taxon>
        <taxon>Chionoecetes</taxon>
    </lineage>
</organism>
<sequence length="184" mass="20673">MELEEAEKGIEEELLVEVKELEFESERGLLKEETERDWLRGEGLQTDTEETLLSDKQDTLLTEAKELKADADLFKGEPFLAGATEQLLNETEAKLLTEVRELDSLTGVFNAEVSSAWCGAMTVLVVVVLVVFKWEAQPEVLIEAEDPHTAAEAWLMKEVEALKGPVNRETEDPPGEELMERVEV</sequence>
<name>A0A8J4Y0N5_CHIOP</name>
<dbReference type="EMBL" id="JACEEZ010016859">
    <property type="protein sequence ID" value="KAG0717937.1"/>
    <property type="molecule type" value="Genomic_DNA"/>
</dbReference>
<dbReference type="AlphaFoldDB" id="A0A8J4Y0N5"/>
<reference evidence="2" key="1">
    <citation type="submission" date="2020-07" db="EMBL/GenBank/DDBJ databases">
        <title>The High-quality genome of the commercially important snow crab, Chionoecetes opilio.</title>
        <authorList>
            <person name="Jeong J.-H."/>
            <person name="Ryu S."/>
        </authorList>
    </citation>
    <scope>NUCLEOTIDE SEQUENCE</scope>
    <source>
        <strain evidence="2">MADBK_172401_WGS</strain>
        <tissue evidence="2">Digestive gland</tissue>
    </source>
</reference>
<proteinExistence type="predicted"/>
<evidence type="ECO:0000256" key="1">
    <source>
        <dbReference type="SAM" id="MobiDB-lite"/>
    </source>
</evidence>
<feature type="region of interest" description="Disordered" evidence="1">
    <location>
        <begin position="165"/>
        <end position="184"/>
    </location>
</feature>
<protein>
    <submittedName>
        <fullName evidence="2">Uncharacterized protein</fullName>
    </submittedName>
</protein>
<evidence type="ECO:0000313" key="3">
    <source>
        <dbReference type="Proteomes" id="UP000770661"/>
    </source>
</evidence>